<dbReference type="KEGG" id="aalt:CC77DRAFT_1097218"/>
<dbReference type="CDD" id="cd08249">
    <property type="entry name" value="enoyl_reductase_like"/>
    <property type="match status" value="1"/>
</dbReference>
<dbReference type="EMBL" id="KV441485">
    <property type="protein sequence ID" value="OAG18019.1"/>
    <property type="molecule type" value="Genomic_DNA"/>
</dbReference>
<dbReference type="Pfam" id="PF00107">
    <property type="entry name" value="ADH_zinc_N"/>
    <property type="match status" value="1"/>
</dbReference>
<dbReference type="SMART" id="SM00829">
    <property type="entry name" value="PKS_ER"/>
    <property type="match status" value="1"/>
</dbReference>
<dbReference type="Proteomes" id="UP000291422">
    <property type="component" value="Unassembled WGS sequence"/>
</dbReference>
<dbReference type="AlphaFoldDB" id="A0A177DGS3"/>
<evidence type="ECO:0000313" key="6">
    <source>
        <dbReference type="EMBL" id="RYN72083.1"/>
    </source>
</evidence>
<accession>A0A177DGS3</accession>
<dbReference type="EMBL" id="PDXD01000028">
    <property type="protein sequence ID" value="RYN72083.1"/>
    <property type="molecule type" value="Genomic_DNA"/>
</dbReference>
<gene>
    <name evidence="6" type="ORF">AA0117_g8983</name>
    <name evidence="5" type="ORF">CC77DRAFT_1097218</name>
</gene>
<reference evidence="5 7" key="1">
    <citation type="submission" date="2016-05" db="EMBL/GenBank/DDBJ databases">
        <title>Comparative analysis of secretome profiles of manganese(II)-oxidizing ascomycete fungi.</title>
        <authorList>
            <consortium name="DOE Joint Genome Institute"/>
            <person name="Zeiner C.A."/>
            <person name="Purvine S.O."/>
            <person name="Zink E.M."/>
            <person name="Wu S."/>
            <person name="Pasa-Tolic L."/>
            <person name="Chaput D.L."/>
            <person name="Haridas S."/>
            <person name="Grigoriev I.V."/>
            <person name="Santelli C.M."/>
            <person name="Hansel C.M."/>
        </authorList>
    </citation>
    <scope>NUCLEOTIDE SEQUENCE [LARGE SCALE GENOMIC DNA]</scope>
    <source>
        <strain evidence="5 7">SRC1lrK2f</strain>
    </source>
</reference>
<evidence type="ECO:0000256" key="1">
    <source>
        <dbReference type="ARBA" id="ARBA00008072"/>
    </source>
</evidence>
<dbReference type="Gene3D" id="3.40.50.720">
    <property type="entry name" value="NAD(P)-binding Rossmann-like Domain"/>
    <property type="match status" value="1"/>
</dbReference>
<dbReference type="GO" id="GO:0016651">
    <property type="term" value="F:oxidoreductase activity, acting on NAD(P)H"/>
    <property type="evidence" value="ECO:0007669"/>
    <property type="project" value="InterPro"/>
</dbReference>
<dbReference type="GeneID" id="29115472"/>
<dbReference type="InterPro" id="IPR013154">
    <property type="entry name" value="ADH-like_N"/>
</dbReference>
<reference evidence="6" key="3">
    <citation type="journal article" date="2019" name="J. ISSAAS">
        <title>Genomics, evolutionary history and diagnostics of the Alternaria alternata species group including apple and Asian pear pathotypes.</title>
        <authorList>
            <person name="Armitage A.D."/>
            <person name="Cockerton H.M."/>
            <person name="Sreenivasaprasad S."/>
            <person name="Woodhall J."/>
            <person name="Lane C."/>
            <person name="Harrison R.J."/>
            <person name="Clarkson J.P."/>
        </authorList>
    </citation>
    <scope>NUCLEOTIDE SEQUENCE</scope>
    <source>
        <strain evidence="6">FERA 1177</strain>
    </source>
</reference>
<keyword evidence="7" id="KW-1185">Reference proteome</keyword>
<evidence type="ECO:0000256" key="2">
    <source>
        <dbReference type="ARBA" id="ARBA00011245"/>
    </source>
</evidence>
<evidence type="ECO:0000256" key="3">
    <source>
        <dbReference type="ARBA" id="ARBA00023002"/>
    </source>
</evidence>
<dbReference type="PANTHER" id="PTHR45348">
    <property type="entry name" value="HYPOTHETICAL OXIDOREDUCTASE (EUROFUNG)"/>
    <property type="match status" value="1"/>
</dbReference>
<organism evidence="5 7">
    <name type="scientific">Alternaria alternata</name>
    <name type="common">Alternaria rot fungus</name>
    <name type="synonym">Torula alternata</name>
    <dbReference type="NCBI Taxonomy" id="5599"/>
    <lineage>
        <taxon>Eukaryota</taxon>
        <taxon>Fungi</taxon>
        <taxon>Dikarya</taxon>
        <taxon>Ascomycota</taxon>
        <taxon>Pezizomycotina</taxon>
        <taxon>Dothideomycetes</taxon>
        <taxon>Pleosporomycetidae</taxon>
        <taxon>Pleosporales</taxon>
        <taxon>Pleosporineae</taxon>
        <taxon>Pleosporaceae</taxon>
        <taxon>Alternaria</taxon>
        <taxon>Alternaria sect. Alternaria</taxon>
        <taxon>Alternaria alternata complex</taxon>
    </lineage>
</organism>
<proteinExistence type="inferred from homology"/>
<dbReference type="RefSeq" id="XP_018383440.1">
    <property type="nucleotide sequence ID" value="XM_018529878.1"/>
</dbReference>
<dbReference type="OMA" id="RKFEGWS"/>
<dbReference type="Gene3D" id="3.90.180.10">
    <property type="entry name" value="Medium-chain alcohol dehydrogenases, catalytic domain"/>
    <property type="match status" value="1"/>
</dbReference>
<evidence type="ECO:0000313" key="5">
    <source>
        <dbReference type="EMBL" id="OAG18019.1"/>
    </source>
</evidence>
<dbReference type="InterPro" id="IPR036291">
    <property type="entry name" value="NAD(P)-bd_dom_sf"/>
</dbReference>
<reference evidence="8" key="2">
    <citation type="journal article" date="2019" name="bioRxiv">
        <title>Genomics, evolutionary history and diagnostics of the Alternaria alternata species group including apple and Asian pear pathotypes.</title>
        <authorList>
            <person name="Armitage A.D."/>
            <person name="Cockerton H.M."/>
            <person name="Sreenivasaprasad S."/>
            <person name="Woodhall J.W."/>
            <person name="Lane C.R."/>
            <person name="Harrison R.J."/>
            <person name="Clarkson J.P."/>
        </authorList>
    </citation>
    <scope>NUCLEOTIDE SEQUENCE [LARGE SCALE GENOMIC DNA]</scope>
    <source>
        <strain evidence="8">FERA 1177</strain>
    </source>
</reference>
<dbReference type="STRING" id="5599.A0A177DGS3"/>
<dbReference type="InterPro" id="IPR047122">
    <property type="entry name" value="Trans-enoyl_RdTase-like"/>
</dbReference>
<protein>
    <submittedName>
        <fullName evidence="5">GroES-like protein</fullName>
    </submittedName>
</protein>
<evidence type="ECO:0000313" key="8">
    <source>
        <dbReference type="Proteomes" id="UP000291422"/>
    </source>
</evidence>
<dbReference type="Pfam" id="PF08240">
    <property type="entry name" value="ADH_N"/>
    <property type="match status" value="1"/>
</dbReference>
<evidence type="ECO:0000259" key="4">
    <source>
        <dbReference type="SMART" id="SM00829"/>
    </source>
</evidence>
<sequence>MSNRAAFLETAKGEFRVCDADLAEPGEGEVLVKVHACAIQPADAKCAKFSMIPVEYPAVLGSPVAGVVEGIGPGVSNVTIGDRIVCGTKIFSHKKAKYGGLQRFTIVDESEVVEIGDTEFTQAVTLASYTPPGALFATSTLNMHRPTIPASSLPEGEQEKKILIWGGSSAMGSLSISYAKTAGYTVISTSSPHNFDLLHDCGADYVFDHSDPATVGAIRDLFPIHYWFDTIALKPSLSTLVKILAPVDEPVTKANILTLLPLVMTGMKAEDFPEGITTQFHRFSTHAPENVEWHEYFLARGGFLEKAIKNGVLKGVPAEVIGGLDNVAEGIEKLHSGVSGKKIVVQPWV</sequence>
<dbReference type="InterPro" id="IPR011032">
    <property type="entry name" value="GroES-like_sf"/>
</dbReference>
<name>A0A177DGS3_ALTAL</name>
<dbReference type="SUPFAM" id="SSF51735">
    <property type="entry name" value="NAD(P)-binding Rossmann-fold domains"/>
    <property type="match status" value="1"/>
</dbReference>
<dbReference type="SUPFAM" id="SSF50129">
    <property type="entry name" value="GroES-like"/>
    <property type="match status" value="1"/>
</dbReference>
<comment type="similarity">
    <text evidence="1">Belongs to the zinc-containing alcohol dehydrogenase family.</text>
</comment>
<dbReference type="InterPro" id="IPR013149">
    <property type="entry name" value="ADH-like_C"/>
</dbReference>
<dbReference type="VEuPathDB" id="FungiDB:CC77DRAFT_1097218"/>
<dbReference type="InterPro" id="IPR020843">
    <property type="entry name" value="ER"/>
</dbReference>
<feature type="domain" description="Enoyl reductase (ER)" evidence="4">
    <location>
        <begin position="13"/>
        <end position="345"/>
    </location>
</feature>
<dbReference type="PANTHER" id="PTHR45348:SF2">
    <property type="entry name" value="ZINC-TYPE ALCOHOL DEHYDROGENASE-LIKE PROTEIN C2E1P3.01"/>
    <property type="match status" value="1"/>
</dbReference>
<keyword evidence="3" id="KW-0560">Oxidoreductase</keyword>
<dbReference type="Proteomes" id="UP000077248">
    <property type="component" value="Unassembled WGS sequence"/>
</dbReference>
<comment type="subunit">
    <text evidence="2">Monomer.</text>
</comment>
<evidence type="ECO:0000313" key="7">
    <source>
        <dbReference type="Proteomes" id="UP000077248"/>
    </source>
</evidence>